<evidence type="ECO:0000313" key="7">
    <source>
        <dbReference type="Proteomes" id="UP001212997"/>
    </source>
</evidence>
<comment type="caution">
    <text evidence="6">The sequence shown here is derived from an EMBL/GenBank/DDBJ whole genome shotgun (WGS) entry which is preliminary data.</text>
</comment>
<keyword evidence="7" id="KW-1185">Reference proteome</keyword>
<dbReference type="GO" id="GO:1990904">
    <property type="term" value="C:ribonucleoprotein complex"/>
    <property type="evidence" value="ECO:0007669"/>
    <property type="project" value="UniProtKB-KW"/>
</dbReference>
<evidence type="ECO:0000256" key="3">
    <source>
        <dbReference type="ARBA" id="ARBA00023128"/>
    </source>
</evidence>
<evidence type="ECO:0000256" key="2">
    <source>
        <dbReference type="ARBA" id="ARBA00022980"/>
    </source>
</evidence>
<dbReference type="PANTHER" id="PTHR13274:SF2">
    <property type="entry name" value="SMALL RIBOSOMAL SUBUNIT PROTEIN MS25"/>
    <property type="match status" value="1"/>
</dbReference>
<accession>A0AAD5V9A3</accession>
<reference evidence="6" key="1">
    <citation type="submission" date="2022-07" db="EMBL/GenBank/DDBJ databases">
        <title>Genome Sequence of Physisporinus lineatus.</title>
        <authorList>
            <person name="Buettner E."/>
        </authorList>
    </citation>
    <scope>NUCLEOTIDE SEQUENCE</scope>
    <source>
        <strain evidence="6">VT162</strain>
    </source>
</reference>
<dbReference type="GO" id="GO:0005739">
    <property type="term" value="C:mitochondrion"/>
    <property type="evidence" value="ECO:0007669"/>
    <property type="project" value="UniProtKB-SubCell"/>
</dbReference>
<keyword evidence="3" id="KW-0496">Mitochondrion</keyword>
<evidence type="ECO:0000313" key="6">
    <source>
        <dbReference type="EMBL" id="KAJ3489400.1"/>
    </source>
</evidence>
<dbReference type="InterPro" id="IPR040049">
    <property type="entry name" value="Ribosomal_mS25/mL61"/>
</dbReference>
<feature type="region of interest" description="Disordered" evidence="5">
    <location>
        <begin position="129"/>
        <end position="149"/>
    </location>
</feature>
<evidence type="ECO:0000256" key="1">
    <source>
        <dbReference type="ARBA" id="ARBA00004173"/>
    </source>
</evidence>
<organism evidence="6 7">
    <name type="scientific">Meripilus lineatus</name>
    <dbReference type="NCBI Taxonomy" id="2056292"/>
    <lineage>
        <taxon>Eukaryota</taxon>
        <taxon>Fungi</taxon>
        <taxon>Dikarya</taxon>
        <taxon>Basidiomycota</taxon>
        <taxon>Agaricomycotina</taxon>
        <taxon>Agaricomycetes</taxon>
        <taxon>Polyporales</taxon>
        <taxon>Meripilaceae</taxon>
        <taxon>Meripilus</taxon>
    </lineage>
</organism>
<keyword evidence="4" id="KW-0687">Ribonucleoprotein</keyword>
<name>A0AAD5V9A3_9APHY</name>
<dbReference type="AlphaFoldDB" id="A0AAD5V9A3"/>
<dbReference type="InterPro" id="IPR036249">
    <property type="entry name" value="Thioredoxin-like_sf"/>
</dbReference>
<proteinExistence type="predicted"/>
<evidence type="ECO:0000256" key="5">
    <source>
        <dbReference type="SAM" id="MobiDB-lite"/>
    </source>
</evidence>
<dbReference type="Proteomes" id="UP001212997">
    <property type="component" value="Unassembled WGS sequence"/>
</dbReference>
<gene>
    <name evidence="6" type="ORF">NLI96_g2162</name>
</gene>
<evidence type="ECO:0008006" key="8">
    <source>
        <dbReference type="Google" id="ProtNLM"/>
    </source>
</evidence>
<dbReference type="EMBL" id="JANAWD010000046">
    <property type="protein sequence ID" value="KAJ3489400.1"/>
    <property type="molecule type" value="Genomic_DNA"/>
</dbReference>
<dbReference type="GO" id="GO:0003735">
    <property type="term" value="F:structural constituent of ribosome"/>
    <property type="evidence" value="ECO:0007669"/>
    <property type="project" value="InterPro"/>
</dbReference>
<dbReference type="SUPFAM" id="SSF52833">
    <property type="entry name" value="Thioredoxin-like"/>
    <property type="match status" value="1"/>
</dbReference>
<dbReference type="PANTHER" id="PTHR13274">
    <property type="entry name" value="MITOCHONDRIAL RIBOSOMAL PROTEIN S25"/>
    <property type="match status" value="1"/>
</dbReference>
<keyword evidence="2" id="KW-0689">Ribosomal protein</keyword>
<protein>
    <recommendedName>
        <fullName evidence="8">Ribosomal protein/NADH dehydrogenase domain-containing protein</fullName>
    </recommendedName>
</protein>
<evidence type="ECO:0000256" key="4">
    <source>
        <dbReference type="ARBA" id="ARBA00023274"/>
    </source>
</evidence>
<comment type="subcellular location">
    <subcellularLocation>
        <location evidence="1">Mitochondrion</location>
    </subcellularLocation>
</comment>
<dbReference type="GO" id="GO:0005840">
    <property type="term" value="C:ribosome"/>
    <property type="evidence" value="ECO:0007669"/>
    <property type="project" value="UniProtKB-KW"/>
</dbReference>
<sequence length="169" mass="18754">MARKSRALPGPSRLSKILENLVRAPRPYMSTLKSLKMTYAARNDHFGARYFASEFLPRIRYANAAIAIEVNKVPKSVGDTWKPEMQLEFQDGSAKTLNLEHKMSHQIFEEVMDLAGGNNWQRWKRERTAAGLPLTDPKPPKSGSIEKSSATIADLFPNSGKTGAAAVLP</sequence>